<dbReference type="Proteomes" id="UP000789920">
    <property type="component" value="Unassembled WGS sequence"/>
</dbReference>
<name>A0ACA9LIX3_9GLOM</name>
<reference evidence="1" key="1">
    <citation type="submission" date="2021-06" db="EMBL/GenBank/DDBJ databases">
        <authorList>
            <person name="Kallberg Y."/>
            <person name="Tangrot J."/>
            <person name="Rosling A."/>
        </authorList>
    </citation>
    <scope>NUCLEOTIDE SEQUENCE</scope>
    <source>
        <strain evidence="1">MA461A</strain>
    </source>
</reference>
<accession>A0ACA9LIX3</accession>
<organism evidence="1 2">
    <name type="scientific">Racocetra persica</name>
    <dbReference type="NCBI Taxonomy" id="160502"/>
    <lineage>
        <taxon>Eukaryota</taxon>
        <taxon>Fungi</taxon>
        <taxon>Fungi incertae sedis</taxon>
        <taxon>Mucoromycota</taxon>
        <taxon>Glomeromycotina</taxon>
        <taxon>Glomeromycetes</taxon>
        <taxon>Diversisporales</taxon>
        <taxon>Gigasporaceae</taxon>
        <taxon>Racocetra</taxon>
    </lineage>
</organism>
<evidence type="ECO:0000313" key="1">
    <source>
        <dbReference type="EMBL" id="CAG8529252.1"/>
    </source>
</evidence>
<gene>
    <name evidence="1" type="ORF">RPERSI_LOCUS3061</name>
</gene>
<dbReference type="EMBL" id="CAJVQC010003590">
    <property type="protein sequence ID" value="CAG8529252.1"/>
    <property type="molecule type" value="Genomic_DNA"/>
</dbReference>
<comment type="caution">
    <text evidence="1">The sequence shown here is derived from an EMBL/GenBank/DDBJ whole genome shotgun (WGS) entry which is preliminary data.</text>
</comment>
<keyword evidence="2" id="KW-1185">Reference proteome</keyword>
<protein>
    <submittedName>
        <fullName evidence="1">5566_t:CDS:1</fullName>
    </submittedName>
</protein>
<evidence type="ECO:0000313" key="2">
    <source>
        <dbReference type="Proteomes" id="UP000789920"/>
    </source>
</evidence>
<proteinExistence type="predicted"/>
<sequence length="111" mass="13651">MPPRRYNPKKKTLKQPNIQYKQQSKIIQYRQPNIQYRQQSNIQNSRNIEEEKVVFNEFFEETEFEKGTRYYRPDANGTQYYRPEIIEITEPETTEITDYWKNQINLNLILL</sequence>